<gene>
    <name evidence="5" type="primary">xseA</name>
    <name evidence="9" type="ORF">FRC53_05575</name>
</gene>
<accession>A0A6L5GRW5</accession>
<evidence type="ECO:0000256" key="4">
    <source>
        <dbReference type="ARBA" id="ARBA00022839"/>
    </source>
</evidence>
<evidence type="ECO:0000259" key="8">
    <source>
        <dbReference type="Pfam" id="PF13742"/>
    </source>
</evidence>
<dbReference type="AlphaFoldDB" id="A0A6L5GRW5"/>
<comment type="subcellular location">
    <subcellularLocation>
        <location evidence="5 6">Cytoplasm</location>
    </subcellularLocation>
</comment>
<dbReference type="CDD" id="cd04489">
    <property type="entry name" value="ExoVII_LU_OBF"/>
    <property type="match status" value="1"/>
</dbReference>
<keyword evidence="2 5" id="KW-0540">Nuclease</keyword>
<dbReference type="GO" id="GO:0008855">
    <property type="term" value="F:exodeoxyribonuclease VII activity"/>
    <property type="evidence" value="ECO:0007669"/>
    <property type="project" value="UniProtKB-UniRule"/>
</dbReference>
<feature type="domain" description="Exonuclease VII large subunit C-terminal" evidence="7">
    <location>
        <begin position="140"/>
        <end position="354"/>
    </location>
</feature>
<dbReference type="InterPro" id="IPR025824">
    <property type="entry name" value="OB-fold_nuc-bd_dom"/>
</dbReference>
<keyword evidence="4 5" id="KW-0269">Exonuclease</keyword>
<feature type="domain" description="OB-fold nucleic acid binding" evidence="8">
    <location>
        <begin position="22"/>
        <end position="117"/>
    </location>
</feature>
<protein>
    <recommendedName>
        <fullName evidence="5">Exodeoxyribonuclease 7 large subunit</fullName>
        <ecNumber evidence="5">3.1.11.6</ecNumber>
    </recommendedName>
    <alternativeName>
        <fullName evidence="5">Exodeoxyribonuclease VII large subunit</fullName>
        <shortName evidence="5">Exonuclease VII large subunit</shortName>
    </alternativeName>
</protein>
<dbReference type="GO" id="GO:0005737">
    <property type="term" value="C:cytoplasm"/>
    <property type="evidence" value="ECO:0007669"/>
    <property type="project" value="UniProtKB-SubCell"/>
</dbReference>
<evidence type="ECO:0000313" key="9">
    <source>
        <dbReference type="EMBL" id="MQM72883.1"/>
    </source>
</evidence>
<dbReference type="InterPro" id="IPR003753">
    <property type="entry name" value="Exonuc_VII_L"/>
</dbReference>
<comment type="catalytic activity">
    <reaction evidence="5 6">
        <text>Exonucleolytic cleavage in either 5'- to 3'- or 3'- to 5'-direction to yield nucleoside 5'-phosphates.</text>
        <dbReference type="EC" id="3.1.11.6"/>
    </reaction>
</comment>
<dbReference type="GO" id="GO:0003676">
    <property type="term" value="F:nucleic acid binding"/>
    <property type="evidence" value="ECO:0007669"/>
    <property type="project" value="InterPro"/>
</dbReference>
<dbReference type="GO" id="GO:0006308">
    <property type="term" value="P:DNA catabolic process"/>
    <property type="evidence" value="ECO:0007669"/>
    <property type="project" value="UniProtKB-UniRule"/>
</dbReference>
<dbReference type="EC" id="3.1.11.6" evidence="5"/>
<dbReference type="EMBL" id="VOGB01000004">
    <property type="protein sequence ID" value="MQM72883.1"/>
    <property type="molecule type" value="Genomic_DNA"/>
</dbReference>
<dbReference type="Pfam" id="PF13742">
    <property type="entry name" value="tRNA_anti_2"/>
    <property type="match status" value="1"/>
</dbReference>
<evidence type="ECO:0000259" key="7">
    <source>
        <dbReference type="Pfam" id="PF02601"/>
    </source>
</evidence>
<dbReference type="Proteomes" id="UP000473648">
    <property type="component" value="Unassembled WGS sequence"/>
</dbReference>
<comment type="caution">
    <text evidence="9">The sequence shown here is derived from an EMBL/GenBank/DDBJ whole genome shotgun (WGS) entry which is preliminary data.</text>
</comment>
<evidence type="ECO:0000256" key="3">
    <source>
        <dbReference type="ARBA" id="ARBA00022801"/>
    </source>
</evidence>
<dbReference type="NCBIfam" id="TIGR00237">
    <property type="entry name" value="xseA"/>
    <property type="match status" value="1"/>
</dbReference>
<proteinExistence type="inferred from homology"/>
<evidence type="ECO:0000313" key="10">
    <source>
        <dbReference type="Proteomes" id="UP000473648"/>
    </source>
</evidence>
<keyword evidence="10" id="KW-1185">Reference proteome</keyword>
<dbReference type="Pfam" id="PF02601">
    <property type="entry name" value="Exonuc_VII_L"/>
    <property type="match status" value="1"/>
</dbReference>
<organism evidence="9 10">
    <name type="scientific">Candidatus Pseudoramibacter fermentans</name>
    <dbReference type="NCBI Taxonomy" id="2594427"/>
    <lineage>
        <taxon>Bacteria</taxon>
        <taxon>Bacillati</taxon>
        <taxon>Bacillota</taxon>
        <taxon>Clostridia</taxon>
        <taxon>Eubacteriales</taxon>
        <taxon>Eubacteriaceae</taxon>
        <taxon>Pseudoramibacter</taxon>
    </lineage>
</organism>
<evidence type="ECO:0000256" key="6">
    <source>
        <dbReference type="RuleBase" id="RU004355"/>
    </source>
</evidence>
<reference evidence="9" key="1">
    <citation type="journal article" date="2020" name="Appl. Environ. Microbiol.">
        <title>Medium-Chain Fatty Acid Synthesis by 'Candidatus Weimeria bifida' gen. nov., sp. nov., and 'Candidatus Pseudoramibacter fermentans' sp. nov.</title>
        <authorList>
            <person name="Scarborough M.J."/>
            <person name="Myers K.S."/>
            <person name="Donohue T.J."/>
            <person name="Noguera D.R."/>
        </authorList>
    </citation>
    <scope>NUCLEOTIDE SEQUENCE</scope>
    <source>
        <strain evidence="9">EUB1.1</strain>
    </source>
</reference>
<comment type="similarity">
    <text evidence="5 6">Belongs to the XseA family.</text>
</comment>
<keyword evidence="1 5" id="KW-0963">Cytoplasm</keyword>
<comment type="function">
    <text evidence="5">Bidirectionally degrades single-stranded DNA into large acid-insoluble oligonucleotides, which are then degraded further into small acid-soluble oligonucleotides.</text>
</comment>
<sequence>MRFINKGNVQSTGEDQLIRRHLSVTQVNHFVKSVISTNSLLKNVDIEGEVSNFKAYYSGHLYFSLKDEESRISCVMFSYQAAHLSFMPADGMHVICHGSIDVYEKNGQYQLYISSMEPAGIGELFISLQKLRNQLEKLGYFDSKRKKRLPPNIHTVGVVTSGKGAAVHDILSTIRRRNASINIIFFPSKVQGENAAEEIAEGIRCLNQRDDIDVIIVGRGGGSIEDLWAFNERKVADAIYNAAKPIISAVGHETDITIADLVADIRAATPTAAGELVAEDRTYQIKKITQIGNDIEYAFNRQIQNHRKQIQYYQRMIGINNPRKKIKAQNIQLNQLFHQFQLLIQKKILSAQTQTQLIRKQLHLLNPNQVLERGYAIVFSPNRTVVETADKAAQFDQLMLKFNDGEVSVRLDQERENKHGTKENI</sequence>
<evidence type="ECO:0000256" key="1">
    <source>
        <dbReference type="ARBA" id="ARBA00022490"/>
    </source>
</evidence>
<comment type="subunit">
    <text evidence="5">Heterooligomer composed of large and small subunits.</text>
</comment>
<evidence type="ECO:0000256" key="2">
    <source>
        <dbReference type="ARBA" id="ARBA00022722"/>
    </source>
</evidence>
<keyword evidence="3 5" id="KW-0378">Hydrolase</keyword>
<dbReference type="PANTHER" id="PTHR30008">
    <property type="entry name" value="EXODEOXYRIBONUCLEASE 7 LARGE SUBUNIT"/>
    <property type="match status" value="1"/>
</dbReference>
<dbReference type="GO" id="GO:0009318">
    <property type="term" value="C:exodeoxyribonuclease VII complex"/>
    <property type="evidence" value="ECO:0007669"/>
    <property type="project" value="UniProtKB-UniRule"/>
</dbReference>
<dbReference type="InterPro" id="IPR020579">
    <property type="entry name" value="Exonuc_VII_lsu_C"/>
</dbReference>
<dbReference type="PANTHER" id="PTHR30008:SF0">
    <property type="entry name" value="EXODEOXYRIBONUCLEASE 7 LARGE SUBUNIT"/>
    <property type="match status" value="1"/>
</dbReference>
<name>A0A6L5GRW5_9FIRM</name>
<evidence type="ECO:0000256" key="5">
    <source>
        <dbReference type="HAMAP-Rule" id="MF_00378"/>
    </source>
</evidence>
<dbReference type="HAMAP" id="MF_00378">
    <property type="entry name" value="Exonuc_7_L"/>
    <property type="match status" value="1"/>
</dbReference>